<dbReference type="NCBIfam" id="TIGR03585">
    <property type="entry name" value="PseH"/>
    <property type="match status" value="1"/>
</dbReference>
<dbReference type="GO" id="GO:0016747">
    <property type="term" value="F:acyltransferase activity, transferring groups other than amino-acyl groups"/>
    <property type="evidence" value="ECO:0007669"/>
    <property type="project" value="InterPro"/>
</dbReference>
<comment type="caution">
    <text evidence="2">The sequence shown here is derived from an EMBL/GenBank/DDBJ whole genome shotgun (WGS) entry which is preliminary data.</text>
</comment>
<dbReference type="InterPro" id="IPR020036">
    <property type="entry name" value="PseH"/>
</dbReference>
<dbReference type="Pfam" id="PF13302">
    <property type="entry name" value="Acetyltransf_3"/>
    <property type="match status" value="1"/>
</dbReference>
<sequence>MPAVKQYPTSMFLPLAEADLKQVWQWRNQDDIRRNMHNDAPISWAEHLAWFEQLQFDLSRRFFVFYQNNRPVGVLNFHQRSSGVLEWGCYLGEHNVWPGSGLLLEIAALDYAAMQSDQHTLYAEVLSFNHSVLKMHQLFGYHPQPDLPGKQRGDEVYQVKVFHYPLADWRANRDEVLKRLPKQIGAAAAFIQFNQ</sequence>
<dbReference type="Gene3D" id="3.40.630.30">
    <property type="match status" value="1"/>
</dbReference>
<dbReference type="PANTHER" id="PTHR43415">
    <property type="entry name" value="SPERMIDINE N(1)-ACETYLTRANSFERASE"/>
    <property type="match status" value="1"/>
</dbReference>
<accession>A0A2T4DB94</accession>
<name>A0A2T4DB94_9BACT</name>
<evidence type="ECO:0000313" key="3">
    <source>
        <dbReference type="Proteomes" id="UP000240608"/>
    </source>
</evidence>
<feature type="domain" description="N-acetyltransferase" evidence="1">
    <location>
        <begin position="10"/>
        <end position="171"/>
    </location>
</feature>
<dbReference type="AlphaFoldDB" id="A0A2T4DB94"/>
<dbReference type="PROSITE" id="PS51186">
    <property type="entry name" value="GNAT"/>
    <property type="match status" value="1"/>
</dbReference>
<gene>
    <name evidence="2" type="primary">pseH</name>
    <name evidence="2" type="ORF">C9994_16335</name>
</gene>
<evidence type="ECO:0000313" key="2">
    <source>
        <dbReference type="EMBL" id="PTB90992.1"/>
    </source>
</evidence>
<dbReference type="InterPro" id="IPR000182">
    <property type="entry name" value="GNAT_dom"/>
</dbReference>
<evidence type="ECO:0000259" key="1">
    <source>
        <dbReference type="PROSITE" id="PS51186"/>
    </source>
</evidence>
<dbReference type="Proteomes" id="UP000240608">
    <property type="component" value="Unassembled WGS sequence"/>
</dbReference>
<dbReference type="SUPFAM" id="SSF55729">
    <property type="entry name" value="Acyl-CoA N-acyltransferases (Nat)"/>
    <property type="match status" value="1"/>
</dbReference>
<dbReference type="PANTHER" id="PTHR43415:SF3">
    <property type="entry name" value="GNAT-FAMILY ACETYLTRANSFERASE"/>
    <property type="match status" value="1"/>
</dbReference>
<organism evidence="2 3">
    <name type="scientific">Marivirga lumbricoides</name>
    <dbReference type="NCBI Taxonomy" id="1046115"/>
    <lineage>
        <taxon>Bacteria</taxon>
        <taxon>Pseudomonadati</taxon>
        <taxon>Bacteroidota</taxon>
        <taxon>Cytophagia</taxon>
        <taxon>Cytophagales</taxon>
        <taxon>Marivirgaceae</taxon>
        <taxon>Marivirga</taxon>
    </lineage>
</organism>
<proteinExistence type="predicted"/>
<dbReference type="InterPro" id="IPR016181">
    <property type="entry name" value="Acyl_CoA_acyltransferase"/>
</dbReference>
<dbReference type="EMBL" id="PYVU01000499">
    <property type="protein sequence ID" value="PTB90992.1"/>
    <property type="molecule type" value="Genomic_DNA"/>
</dbReference>
<protein>
    <submittedName>
        <fullName evidence="2">UDP-4-amino-4, 6-dideoxy-N-acetyl-beta-L-altrosamine N-acetyltransferase</fullName>
    </submittedName>
</protein>
<keyword evidence="2" id="KW-0808">Transferase</keyword>
<reference evidence="2 3" key="1">
    <citation type="submission" date="2018-03" db="EMBL/GenBank/DDBJ databases">
        <title>Cross-interface Injection: A General Nanoliter Liquid Handling Method Applied to Single Cells Genome Amplification Automated Nanoliter Liquid Handling Applied to Single Cell Multiple Displacement Amplification.</title>
        <authorList>
            <person name="Yun J."/>
            <person name="Xu P."/>
            <person name="Xu J."/>
            <person name="Dai X."/>
            <person name="Wang Y."/>
            <person name="Zheng X."/>
            <person name="Cao C."/>
            <person name="Yi Q."/>
            <person name="Zhu Y."/>
            <person name="Wang L."/>
            <person name="Dong Z."/>
            <person name="Huang Y."/>
            <person name="Huang L."/>
            <person name="Du W."/>
        </authorList>
    </citation>
    <scope>NUCLEOTIDE SEQUENCE [LARGE SCALE GENOMIC DNA]</scope>
    <source>
        <strain evidence="2 3">Z-D1-2</strain>
    </source>
</reference>